<dbReference type="Pfam" id="PF26363">
    <property type="entry name" value="Phospholipase-like"/>
    <property type="match status" value="1"/>
</dbReference>
<protein>
    <recommendedName>
        <fullName evidence="4">Lipase (Class 3)</fullName>
    </recommendedName>
</protein>
<gene>
    <name evidence="2" type="ORF">SAMN02910414_00198</name>
</gene>
<dbReference type="InterPro" id="IPR029058">
    <property type="entry name" value="AB_hydrolase_fold"/>
</dbReference>
<evidence type="ECO:0008006" key="4">
    <source>
        <dbReference type="Google" id="ProtNLM"/>
    </source>
</evidence>
<dbReference type="Proteomes" id="UP000183918">
    <property type="component" value="Unassembled WGS sequence"/>
</dbReference>
<evidence type="ECO:0000256" key="1">
    <source>
        <dbReference type="SAM" id="MobiDB-lite"/>
    </source>
</evidence>
<feature type="region of interest" description="Disordered" evidence="1">
    <location>
        <begin position="205"/>
        <end position="276"/>
    </location>
</feature>
<feature type="compositionally biased region" description="Basic and acidic residues" evidence="1">
    <location>
        <begin position="209"/>
        <end position="219"/>
    </location>
</feature>
<evidence type="ECO:0000313" key="2">
    <source>
        <dbReference type="EMBL" id="SDX87421.1"/>
    </source>
</evidence>
<dbReference type="AlphaFoldDB" id="A0A1H3F8W5"/>
<sequence>MKKKVICSILMFSLFLGESGGLISPNLKYNPFQTKVVEAKNTTKDKQISQGKIAKQGYEVRLGQMKYLKEYDLFLLETDNCDSIKGQLNKSLKKNEKLSYEIRDDVGILLDKGEVITNKKTFVINKPSMTMGKNILIFKKNGKEDVRFIFASTQGANIDKLLIDKNDSDGDGVINYLEDYYHLDKNNPDTDHDGIDDYTELITSNLDPNKAKTDGKTPDGELDSDNDGIKNSDEIKNGTDLDNSDIDNASNNSINSINESKVGVNNSKNNASRLQKADSLKANEDEDGDGLINCQDSHPFEWDVCDRDLAIFAGLSYEDGSRFIGSMYKASDIGQRPGEGGEKIYFLNAGSIDTNGMDNGISTKWQIVDYENKETMIDSKFSATTFKNGNNIVIAFRGTDDAYGEWINNIVGVGMLNYHSEETEAKKYALRVAKMFPNTNIYITGHSLGGYLAQIGTAELVKNNIEVKKTAYFNGIGLKYNKIMFWSKNEELNNLKKFAKNHELISYEIKGDVVSAIGTHSGKIITFLPSKEAIQNNKDKFTNTKDSDKMSKSCINVLGYLFKANFNEYYKEYQSTSIVEYLHLTHETTSFYYYLFQGRRKV</sequence>
<reference evidence="2 3" key="1">
    <citation type="submission" date="2016-10" db="EMBL/GenBank/DDBJ databases">
        <authorList>
            <person name="de Groot N.N."/>
        </authorList>
    </citation>
    <scope>NUCLEOTIDE SEQUENCE [LARGE SCALE GENOMIC DNA]</scope>
    <source>
        <strain evidence="2 3">DSM 14045</strain>
    </source>
</reference>
<dbReference type="STRING" id="1122142.SAMN02910414_00198"/>
<keyword evidence="3" id="KW-1185">Reference proteome</keyword>
<feature type="compositionally biased region" description="Basic and acidic residues" evidence="1">
    <location>
        <begin position="227"/>
        <end position="239"/>
    </location>
</feature>
<dbReference type="SUPFAM" id="SSF53474">
    <property type="entry name" value="alpha/beta-Hydrolases"/>
    <property type="match status" value="1"/>
</dbReference>
<feature type="compositionally biased region" description="Polar residues" evidence="1">
    <location>
        <begin position="263"/>
        <end position="273"/>
    </location>
</feature>
<dbReference type="EMBL" id="FNPG01000004">
    <property type="protein sequence ID" value="SDX87421.1"/>
    <property type="molecule type" value="Genomic_DNA"/>
</dbReference>
<dbReference type="RefSeq" id="WP_074715220.1">
    <property type="nucleotide sequence ID" value="NZ_FNPG01000004.1"/>
</dbReference>
<accession>A0A1H3F8W5</accession>
<evidence type="ECO:0000313" key="3">
    <source>
        <dbReference type="Proteomes" id="UP000183918"/>
    </source>
</evidence>
<name>A0A1H3F8W5_9FIRM</name>
<dbReference type="OrthoDB" id="2044502at2"/>
<feature type="compositionally biased region" description="Low complexity" evidence="1">
    <location>
        <begin position="246"/>
        <end position="258"/>
    </location>
</feature>
<proteinExistence type="predicted"/>
<dbReference type="Gene3D" id="3.40.50.1820">
    <property type="entry name" value="alpha/beta hydrolase"/>
    <property type="match status" value="1"/>
</dbReference>
<organism evidence="2 3">
    <name type="scientific">Lachnobacterium bovis DSM 14045</name>
    <dbReference type="NCBI Taxonomy" id="1122142"/>
    <lineage>
        <taxon>Bacteria</taxon>
        <taxon>Bacillati</taxon>
        <taxon>Bacillota</taxon>
        <taxon>Clostridia</taxon>
        <taxon>Lachnospirales</taxon>
        <taxon>Lachnospiraceae</taxon>
        <taxon>Lachnobacterium</taxon>
    </lineage>
</organism>